<dbReference type="EMBL" id="CM037159">
    <property type="protein sequence ID" value="KAH7865299.1"/>
    <property type="molecule type" value="Genomic_DNA"/>
</dbReference>
<evidence type="ECO:0000313" key="2">
    <source>
        <dbReference type="Proteomes" id="UP000828048"/>
    </source>
</evidence>
<dbReference type="Proteomes" id="UP000828048">
    <property type="component" value="Chromosome 9"/>
</dbReference>
<protein>
    <submittedName>
        <fullName evidence="1">Uncharacterized protein</fullName>
    </submittedName>
</protein>
<organism evidence="1 2">
    <name type="scientific">Vaccinium darrowii</name>
    <dbReference type="NCBI Taxonomy" id="229202"/>
    <lineage>
        <taxon>Eukaryota</taxon>
        <taxon>Viridiplantae</taxon>
        <taxon>Streptophyta</taxon>
        <taxon>Embryophyta</taxon>
        <taxon>Tracheophyta</taxon>
        <taxon>Spermatophyta</taxon>
        <taxon>Magnoliopsida</taxon>
        <taxon>eudicotyledons</taxon>
        <taxon>Gunneridae</taxon>
        <taxon>Pentapetalae</taxon>
        <taxon>asterids</taxon>
        <taxon>Ericales</taxon>
        <taxon>Ericaceae</taxon>
        <taxon>Vaccinioideae</taxon>
        <taxon>Vaccinieae</taxon>
        <taxon>Vaccinium</taxon>
    </lineage>
</organism>
<name>A0ACB7ZIK0_9ERIC</name>
<reference evidence="1 2" key="1">
    <citation type="journal article" date="2021" name="Hortic Res">
        <title>High-quality reference genome and annotation aids understanding of berry development for evergreen blueberry (Vaccinium darrowii).</title>
        <authorList>
            <person name="Yu J."/>
            <person name="Hulse-Kemp A.M."/>
            <person name="Babiker E."/>
            <person name="Staton M."/>
        </authorList>
    </citation>
    <scope>NUCLEOTIDE SEQUENCE [LARGE SCALE GENOMIC DNA]</scope>
    <source>
        <strain evidence="2">cv. NJ 8807/NJ 8810</strain>
        <tissue evidence="1">Young leaf</tissue>
    </source>
</reference>
<proteinExistence type="predicted"/>
<comment type="caution">
    <text evidence="1">The sequence shown here is derived from an EMBL/GenBank/DDBJ whole genome shotgun (WGS) entry which is preliminary data.</text>
</comment>
<sequence>MNRSGTLQAPDGRPLLRLAQRPQLQHNTEPAGHTHLRPQVEQWRPVCPHTVFSAVRDKVMNNLDSHAAPETRATPGKEWVRGSEDGMISRKGKTALSPGIVFVVLIKRASCDYRNRVCDIFFTD</sequence>
<gene>
    <name evidence="1" type="ORF">Vadar_004859</name>
</gene>
<keyword evidence="2" id="KW-1185">Reference proteome</keyword>
<accession>A0ACB7ZIK0</accession>
<evidence type="ECO:0000313" key="1">
    <source>
        <dbReference type="EMBL" id="KAH7865299.1"/>
    </source>
</evidence>